<keyword evidence="3" id="KW-1185">Reference proteome</keyword>
<evidence type="ECO:0000256" key="1">
    <source>
        <dbReference type="SAM" id="SignalP"/>
    </source>
</evidence>
<evidence type="ECO:0000313" key="3">
    <source>
        <dbReference type="Proteomes" id="UP001058980"/>
    </source>
</evidence>
<dbReference type="Proteomes" id="UP001058980">
    <property type="component" value="Chromosome"/>
</dbReference>
<protein>
    <submittedName>
        <fullName evidence="2">Uncharacterized protein</fullName>
    </submittedName>
</protein>
<evidence type="ECO:0000313" key="2">
    <source>
        <dbReference type="EMBL" id="UVA80509.1"/>
    </source>
</evidence>
<feature type="chain" id="PRO_5047154787" evidence="1">
    <location>
        <begin position="26"/>
        <end position="53"/>
    </location>
</feature>
<feature type="signal peptide" evidence="1">
    <location>
        <begin position="1"/>
        <end position="25"/>
    </location>
</feature>
<keyword evidence="1" id="KW-0732">Signal</keyword>
<reference evidence="2" key="1">
    <citation type="submission" date="2022-08" db="EMBL/GenBank/DDBJ databases">
        <title>Multi-unit outbreak of Pandoraea commovens among non-cystic fibrosis intensive care patients from 2019 to 2021 in Berlin, Germany.</title>
        <authorList>
            <person name="Menzel P."/>
        </authorList>
    </citation>
    <scope>NUCLEOTIDE SEQUENCE</scope>
    <source>
        <strain evidence="2">LB-19-202-79</strain>
    </source>
</reference>
<gene>
    <name evidence="2" type="ORF">NTU39_05665</name>
</gene>
<dbReference type="EMBL" id="CP102780">
    <property type="protein sequence ID" value="UVA80509.1"/>
    <property type="molecule type" value="Genomic_DNA"/>
</dbReference>
<organism evidence="2 3">
    <name type="scientific">Pandoraea commovens</name>
    <dbReference type="NCBI Taxonomy" id="2508289"/>
    <lineage>
        <taxon>Bacteria</taxon>
        <taxon>Pseudomonadati</taxon>
        <taxon>Pseudomonadota</taxon>
        <taxon>Betaproteobacteria</taxon>
        <taxon>Burkholderiales</taxon>
        <taxon>Burkholderiaceae</taxon>
        <taxon>Pandoraea</taxon>
    </lineage>
</organism>
<proteinExistence type="predicted"/>
<sequence length="53" mass="5625">MRFTFALACWASILLLFLTGTVASAAKGEAEALIGLFGCCALVWLGPETFEGR</sequence>
<name>A0ABY5QIM0_9BURK</name>
<dbReference type="RefSeq" id="WP_257959441.1">
    <property type="nucleotide sequence ID" value="NZ_CP102780.1"/>
</dbReference>
<accession>A0ABY5QIM0</accession>